<keyword evidence="3" id="KW-1185">Reference proteome</keyword>
<reference evidence="2" key="1">
    <citation type="submission" date="2022-01" db="EMBL/GenBank/DDBJ databases">
        <authorList>
            <person name="King R."/>
        </authorList>
    </citation>
    <scope>NUCLEOTIDE SEQUENCE</scope>
</reference>
<evidence type="ECO:0000313" key="2">
    <source>
        <dbReference type="EMBL" id="CAG9830680.1"/>
    </source>
</evidence>
<accession>A0A9N9XCM2</accession>
<evidence type="ECO:0000313" key="3">
    <source>
        <dbReference type="Proteomes" id="UP001153709"/>
    </source>
</evidence>
<dbReference type="OrthoDB" id="10362582at2759"/>
<keyword evidence="1" id="KW-0175">Coiled coil</keyword>
<proteinExistence type="predicted"/>
<organism evidence="2 3">
    <name type="scientific">Diabrotica balteata</name>
    <name type="common">Banded cucumber beetle</name>
    <dbReference type="NCBI Taxonomy" id="107213"/>
    <lineage>
        <taxon>Eukaryota</taxon>
        <taxon>Metazoa</taxon>
        <taxon>Ecdysozoa</taxon>
        <taxon>Arthropoda</taxon>
        <taxon>Hexapoda</taxon>
        <taxon>Insecta</taxon>
        <taxon>Pterygota</taxon>
        <taxon>Neoptera</taxon>
        <taxon>Endopterygota</taxon>
        <taxon>Coleoptera</taxon>
        <taxon>Polyphaga</taxon>
        <taxon>Cucujiformia</taxon>
        <taxon>Chrysomeloidea</taxon>
        <taxon>Chrysomelidae</taxon>
        <taxon>Galerucinae</taxon>
        <taxon>Diabroticina</taxon>
        <taxon>Diabroticites</taxon>
        <taxon>Diabrotica</taxon>
    </lineage>
</organism>
<protein>
    <submittedName>
        <fullName evidence="2">Uncharacterized protein</fullName>
    </submittedName>
</protein>
<evidence type="ECO:0000256" key="1">
    <source>
        <dbReference type="SAM" id="Coils"/>
    </source>
</evidence>
<dbReference type="AlphaFoldDB" id="A0A9N9XCM2"/>
<name>A0A9N9XCM2_DIABA</name>
<dbReference type="Proteomes" id="UP001153709">
    <property type="component" value="Chromosome 3"/>
</dbReference>
<sequence length="349" mass="41286">MMSFEGKPIRYYNKEDILNDIYKSETKDSQTKLISHLHINHDTSYLSENIYNEKEKLNYIHDRMPDYINVYYNTILKRETENPNEYSIGDLPLVEQSTTGPKLATKDVLEKVQVDENTRINNLVDPNVCINRDIVDLEDQIERTYEKLSQNDTALFNLKQEKTDHLNTINYQKCDSQKPKNTTIEAFYRDEETYNLKRKELQMNDLLIDSEILNQKLRHEQKQLVEDLRNFQSKLCGTLEKTKVLITESYESEEINSQLRKQSNELAKEIDELRKELIEKRLTTSNAKRELDNFEIALQRVSNAFDNKRSEAYSLMEKLANLEDLLSNLQTNRKVFVYNEADKILRKYG</sequence>
<gene>
    <name evidence="2" type="ORF">DIABBA_LOCUS4367</name>
</gene>
<dbReference type="EMBL" id="OU898278">
    <property type="protein sequence ID" value="CAG9830680.1"/>
    <property type="molecule type" value="Genomic_DNA"/>
</dbReference>
<feature type="coiled-coil region" evidence="1">
    <location>
        <begin position="196"/>
        <end position="332"/>
    </location>
</feature>